<dbReference type="EMBL" id="UFUW01000001">
    <property type="protein sequence ID" value="SUX23329.1"/>
    <property type="molecule type" value="Genomic_DNA"/>
</dbReference>
<gene>
    <name evidence="4" type="primary">drgA</name>
    <name evidence="4" type="ORF">NCTC13294_01488</name>
</gene>
<dbReference type="PANTHER" id="PTHR43673">
    <property type="entry name" value="NAD(P)H NITROREDUCTASE YDGI-RELATED"/>
    <property type="match status" value="1"/>
</dbReference>
<dbReference type="Pfam" id="PF00881">
    <property type="entry name" value="Nitroreductase"/>
    <property type="match status" value="1"/>
</dbReference>
<dbReference type="GO" id="GO:0016491">
    <property type="term" value="F:oxidoreductase activity"/>
    <property type="evidence" value="ECO:0007669"/>
    <property type="project" value="UniProtKB-KW"/>
</dbReference>
<dbReference type="InterPro" id="IPR000415">
    <property type="entry name" value="Nitroreductase-like"/>
</dbReference>
<evidence type="ECO:0000313" key="5">
    <source>
        <dbReference type="Proteomes" id="UP000254572"/>
    </source>
</evidence>
<keyword evidence="5" id="KW-1185">Reference proteome</keyword>
<dbReference type="AlphaFoldDB" id="A0A381E8W7"/>
<dbReference type="OrthoDB" id="9784375at2"/>
<evidence type="ECO:0000313" key="4">
    <source>
        <dbReference type="EMBL" id="SUX23329.1"/>
    </source>
</evidence>
<evidence type="ECO:0000259" key="3">
    <source>
        <dbReference type="Pfam" id="PF00881"/>
    </source>
</evidence>
<proteinExistence type="inferred from homology"/>
<name>A0A381E8W7_9GAMM</name>
<reference evidence="4 5" key="1">
    <citation type="submission" date="2018-06" db="EMBL/GenBank/DDBJ databases">
        <authorList>
            <consortium name="Pathogen Informatics"/>
            <person name="Doyle S."/>
        </authorList>
    </citation>
    <scope>NUCLEOTIDE SEQUENCE [LARGE SCALE GENOMIC DNA]</scope>
    <source>
        <strain evidence="4 5">NCTC13294</strain>
    </source>
</reference>
<dbReference type="PANTHER" id="PTHR43673:SF10">
    <property type="entry name" value="NADH DEHYDROGENASE_NAD(P)H NITROREDUCTASE XCC3605-RELATED"/>
    <property type="match status" value="1"/>
</dbReference>
<organism evidence="4 5">
    <name type="scientific">Cardiobacterium valvarum</name>
    <dbReference type="NCBI Taxonomy" id="194702"/>
    <lineage>
        <taxon>Bacteria</taxon>
        <taxon>Pseudomonadati</taxon>
        <taxon>Pseudomonadota</taxon>
        <taxon>Gammaproteobacteria</taxon>
        <taxon>Cardiobacteriales</taxon>
        <taxon>Cardiobacteriaceae</taxon>
        <taxon>Cardiobacterium</taxon>
    </lineage>
</organism>
<sequence length="243" mass="27397">MLLDLLKHRRAVRHFDADKPLDSATVRHCLEQAQLAPSSSNLQLYEFYHITGKATLEALATACLSQQAATTATQMVVFVCRQDLYRQRTQAMFALESENLRRHSPPDKLEKRLKANVGYYGKFLPFLYARDFGLLGPLRKVLFGTVALFRPMYRDCGEADIRVVVHKSCGLAAQTFMLAMSEAGYDTCPLEGLDSGRVKKILGLPRGAEINMIVACGIRKEGHGIWGDRQRLPFAEVYRERTD</sequence>
<evidence type="ECO:0000256" key="1">
    <source>
        <dbReference type="ARBA" id="ARBA00007118"/>
    </source>
</evidence>
<evidence type="ECO:0000256" key="2">
    <source>
        <dbReference type="ARBA" id="ARBA00023002"/>
    </source>
</evidence>
<accession>A0A381E8W7</accession>
<dbReference type="RefSeq" id="WP_115611749.1">
    <property type="nucleotide sequence ID" value="NZ_UFUW01000001.1"/>
</dbReference>
<dbReference type="Proteomes" id="UP000254572">
    <property type="component" value="Unassembled WGS sequence"/>
</dbReference>
<dbReference type="InterPro" id="IPR029479">
    <property type="entry name" value="Nitroreductase"/>
</dbReference>
<dbReference type="Gene3D" id="3.40.109.10">
    <property type="entry name" value="NADH Oxidase"/>
    <property type="match status" value="1"/>
</dbReference>
<dbReference type="SUPFAM" id="SSF55469">
    <property type="entry name" value="FMN-dependent nitroreductase-like"/>
    <property type="match status" value="1"/>
</dbReference>
<protein>
    <submittedName>
        <fullName evidence="4">Dihydropteridine reductase</fullName>
    </submittedName>
</protein>
<keyword evidence="2" id="KW-0560">Oxidoreductase</keyword>
<comment type="similarity">
    <text evidence="1">Belongs to the nitroreductase family.</text>
</comment>
<feature type="domain" description="Nitroreductase" evidence="3">
    <location>
        <begin position="6"/>
        <end position="217"/>
    </location>
</feature>